<dbReference type="PANTHER" id="PTHR42753:SF2">
    <property type="entry name" value="PROLINE--TRNA LIGASE"/>
    <property type="match status" value="1"/>
</dbReference>
<feature type="domain" description="Aminoacyl-transfer RNA synthetases class-II family profile" evidence="10">
    <location>
        <begin position="38"/>
        <end position="318"/>
    </location>
</feature>
<dbReference type="InterPro" id="IPR004154">
    <property type="entry name" value="Anticodon-bd"/>
</dbReference>
<evidence type="ECO:0000256" key="7">
    <source>
        <dbReference type="ARBA" id="ARBA00023146"/>
    </source>
</evidence>
<dbReference type="PRINTS" id="PR01046">
    <property type="entry name" value="TRNASYNTHPRO"/>
</dbReference>
<evidence type="ECO:0000256" key="4">
    <source>
        <dbReference type="ARBA" id="ARBA00022741"/>
    </source>
</evidence>
<dbReference type="GO" id="GO:0006433">
    <property type="term" value="P:prolyl-tRNA aminoacylation"/>
    <property type="evidence" value="ECO:0007669"/>
    <property type="project" value="InterPro"/>
</dbReference>
<evidence type="ECO:0000256" key="9">
    <source>
        <dbReference type="ARBA" id="ARBA00047671"/>
    </source>
</evidence>
<evidence type="ECO:0000313" key="11">
    <source>
        <dbReference type="EMBL" id="OHA23869.1"/>
    </source>
</evidence>
<dbReference type="PANTHER" id="PTHR42753">
    <property type="entry name" value="MITOCHONDRIAL RIBOSOME PROTEIN L39/PROLYL-TRNA LIGASE FAMILY MEMBER"/>
    <property type="match status" value="1"/>
</dbReference>
<accession>A0A1G2ML24</accession>
<dbReference type="STRING" id="1802308.A3D50_00860"/>
<protein>
    <recommendedName>
        <fullName evidence="2">Proline--tRNA ligase</fullName>
        <ecNumber evidence="1">6.1.1.15</ecNumber>
    </recommendedName>
    <alternativeName>
        <fullName evidence="8">Prolyl-tRNA synthetase</fullName>
    </alternativeName>
</protein>
<evidence type="ECO:0000256" key="3">
    <source>
        <dbReference type="ARBA" id="ARBA00022598"/>
    </source>
</evidence>
<name>A0A1G2ML24_9BACT</name>
<dbReference type="GO" id="GO:0005829">
    <property type="term" value="C:cytosol"/>
    <property type="evidence" value="ECO:0007669"/>
    <property type="project" value="TreeGrafter"/>
</dbReference>
<evidence type="ECO:0000313" key="12">
    <source>
        <dbReference type="Proteomes" id="UP000178413"/>
    </source>
</evidence>
<proteinExistence type="predicted"/>
<dbReference type="GO" id="GO:0005524">
    <property type="term" value="F:ATP binding"/>
    <property type="evidence" value="ECO:0007669"/>
    <property type="project" value="UniProtKB-KW"/>
</dbReference>
<evidence type="ECO:0000256" key="5">
    <source>
        <dbReference type="ARBA" id="ARBA00022840"/>
    </source>
</evidence>
<reference evidence="11 12" key="1">
    <citation type="journal article" date="2016" name="Nat. Commun.">
        <title>Thousands of microbial genomes shed light on interconnected biogeochemical processes in an aquifer system.</title>
        <authorList>
            <person name="Anantharaman K."/>
            <person name="Brown C.T."/>
            <person name="Hug L.A."/>
            <person name="Sharon I."/>
            <person name="Castelle C.J."/>
            <person name="Probst A.J."/>
            <person name="Thomas B.C."/>
            <person name="Singh A."/>
            <person name="Wilkins M.J."/>
            <person name="Karaoz U."/>
            <person name="Brodie E.L."/>
            <person name="Williams K.H."/>
            <person name="Hubbard S.S."/>
            <person name="Banfield J.F."/>
        </authorList>
    </citation>
    <scope>NUCLEOTIDE SEQUENCE [LARGE SCALE GENOMIC DNA]</scope>
</reference>
<dbReference type="SUPFAM" id="SSF55681">
    <property type="entry name" value="Class II aaRS and biotin synthetases"/>
    <property type="match status" value="1"/>
</dbReference>
<keyword evidence="7 11" id="KW-0030">Aminoacyl-tRNA synthetase</keyword>
<dbReference type="InterPro" id="IPR002316">
    <property type="entry name" value="Pro-tRNA-ligase_IIa"/>
</dbReference>
<evidence type="ECO:0000256" key="1">
    <source>
        <dbReference type="ARBA" id="ARBA00012831"/>
    </source>
</evidence>
<keyword evidence="5" id="KW-0067">ATP-binding</keyword>
<comment type="caution">
    <text evidence="11">The sequence shown here is derived from an EMBL/GenBank/DDBJ whole genome shotgun (WGS) entry which is preliminary data.</text>
</comment>
<dbReference type="EC" id="6.1.1.15" evidence="1"/>
<gene>
    <name evidence="11" type="ORF">A3D50_00860</name>
</gene>
<keyword evidence="3" id="KW-0436">Ligase</keyword>
<dbReference type="EMBL" id="MHRM01000017">
    <property type="protein sequence ID" value="OHA23869.1"/>
    <property type="molecule type" value="Genomic_DNA"/>
</dbReference>
<dbReference type="InterPro" id="IPR050062">
    <property type="entry name" value="Pro-tRNA_synthetase"/>
</dbReference>
<dbReference type="CDD" id="cd00861">
    <property type="entry name" value="ProRS_anticodon_short"/>
    <property type="match status" value="1"/>
</dbReference>
<dbReference type="InterPro" id="IPR002314">
    <property type="entry name" value="aa-tRNA-synt_IIb"/>
</dbReference>
<comment type="catalytic activity">
    <reaction evidence="9">
        <text>tRNA(Pro) + L-proline + ATP = L-prolyl-tRNA(Pro) + AMP + diphosphate</text>
        <dbReference type="Rhea" id="RHEA:14305"/>
        <dbReference type="Rhea" id="RHEA-COMP:9700"/>
        <dbReference type="Rhea" id="RHEA-COMP:9702"/>
        <dbReference type="ChEBI" id="CHEBI:30616"/>
        <dbReference type="ChEBI" id="CHEBI:33019"/>
        <dbReference type="ChEBI" id="CHEBI:60039"/>
        <dbReference type="ChEBI" id="CHEBI:78442"/>
        <dbReference type="ChEBI" id="CHEBI:78532"/>
        <dbReference type="ChEBI" id="CHEBI:456215"/>
        <dbReference type="EC" id="6.1.1.15"/>
    </reaction>
</comment>
<dbReference type="Gene3D" id="3.30.930.10">
    <property type="entry name" value="Bira Bifunctional Protein, Domain 2"/>
    <property type="match status" value="1"/>
</dbReference>
<evidence type="ECO:0000256" key="8">
    <source>
        <dbReference type="ARBA" id="ARBA00029731"/>
    </source>
</evidence>
<dbReference type="SUPFAM" id="SSF52954">
    <property type="entry name" value="Class II aaRS ABD-related"/>
    <property type="match status" value="1"/>
</dbReference>
<organism evidence="11 12">
    <name type="scientific">Candidatus Taylorbacteria bacterium RIFCSPHIGHO2_02_FULL_44_12</name>
    <dbReference type="NCBI Taxonomy" id="1802308"/>
    <lineage>
        <taxon>Bacteria</taxon>
        <taxon>Candidatus Tayloriibacteriota</taxon>
    </lineage>
</organism>
<dbReference type="InterPro" id="IPR045864">
    <property type="entry name" value="aa-tRNA-synth_II/BPL/LPL"/>
</dbReference>
<dbReference type="InterPro" id="IPR036621">
    <property type="entry name" value="Anticodon-bd_dom_sf"/>
</dbReference>
<dbReference type="InterPro" id="IPR044140">
    <property type="entry name" value="ProRS_anticodon_short"/>
</dbReference>
<evidence type="ECO:0000256" key="6">
    <source>
        <dbReference type="ARBA" id="ARBA00022917"/>
    </source>
</evidence>
<keyword evidence="4" id="KW-0547">Nucleotide-binding</keyword>
<dbReference type="PROSITE" id="PS50862">
    <property type="entry name" value="AA_TRNA_LIGASE_II"/>
    <property type="match status" value="1"/>
</dbReference>
<sequence>MRQTSLFTRTRHEAPKDEVSKNARLLIRAGYIHKEMAGVYSYLPLGLRVLNKIVEIIREEINAIGGQEIQLTAFQDKKIWETTGRWSDEVVDNWFKTKLKNGTELGLGFTHEEPLTVLMKDHIRSFRDLPTSAYQFQTKFRNEARAKSGILRGREFLMKDLYSFSRDDKEHLEFYDKAKQAYRRIFDRLGIGGETYVTFASGGSFSKYSHEFQTVTDAGGDIIFVHEAKKIAVNKEVLNDEVLKDLGIQRSDLVKKKAVEVGNIFSLGARFSDAFGLTYADEKGAMKPVVMGSYGIGPGRVMGTIAEIYGDEKGLIWPDTVAPFAIHFIGLFDPIGNVKKSADGLYEQLTERGIEVLYDDREISAGEKFSDADLIGIPKRVVLSEKTLAEDCLEIKDRLTGKVEMRKISEILI</sequence>
<evidence type="ECO:0000259" key="10">
    <source>
        <dbReference type="PROSITE" id="PS50862"/>
    </source>
</evidence>
<dbReference type="Pfam" id="PF03129">
    <property type="entry name" value="HGTP_anticodon"/>
    <property type="match status" value="1"/>
</dbReference>
<dbReference type="InterPro" id="IPR006195">
    <property type="entry name" value="aa-tRNA-synth_II"/>
</dbReference>
<dbReference type="Pfam" id="PF00587">
    <property type="entry name" value="tRNA-synt_2b"/>
    <property type="match status" value="1"/>
</dbReference>
<dbReference type="Proteomes" id="UP000178413">
    <property type="component" value="Unassembled WGS sequence"/>
</dbReference>
<dbReference type="GO" id="GO:0004827">
    <property type="term" value="F:proline-tRNA ligase activity"/>
    <property type="evidence" value="ECO:0007669"/>
    <property type="project" value="UniProtKB-EC"/>
</dbReference>
<dbReference type="AlphaFoldDB" id="A0A1G2ML24"/>
<dbReference type="Gene3D" id="3.40.50.800">
    <property type="entry name" value="Anticodon-binding domain"/>
    <property type="match status" value="1"/>
</dbReference>
<keyword evidence="6" id="KW-0648">Protein biosynthesis</keyword>
<evidence type="ECO:0000256" key="2">
    <source>
        <dbReference type="ARBA" id="ARBA00019110"/>
    </source>
</evidence>